<dbReference type="GO" id="GO:0019814">
    <property type="term" value="C:immunoglobulin complex"/>
    <property type="evidence" value="ECO:0007669"/>
    <property type="project" value="UniProtKB-KW"/>
</dbReference>
<dbReference type="SMART" id="SM00406">
    <property type="entry name" value="IGv"/>
    <property type="match status" value="3"/>
</dbReference>
<feature type="domain" description="Ig-like" evidence="5">
    <location>
        <begin position="1"/>
        <end position="84"/>
    </location>
</feature>
<reference evidence="6 7" key="1">
    <citation type="journal article" date="2020" name="Mol. Biol. Evol.">
        <title>Interspecific Gene Flow and the Evolution of Specialization in Black and White Rhinoceros.</title>
        <authorList>
            <person name="Moodley Y."/>
            <person name="Westbury M.V."/>
            <person name="Russo I.M."/>
            <person name="Gopalakrishnan S."/>
            <person name="Rakotoarivelo A."/>
            <person name="Olsen R.A."/>
            <person name="Prost S."/>
            <person name="Tunstall T."/>
            <person name="Ryder O.A."/>
            <person name="Dalen L."/>
            <person name="Bruford M.W."/>
        </authorList>
    </citation>
    <scope>NUCLEOTIDE SEQUENCE [LARGE SCALE GENOMIC DNA]</scope>
    <source>
        <strain evidence="6">SBR-YM</strain>
        <tissue evidence="6">Skin</tissue>
    </source>
</reference>
<dbReference type="Proteomes" id="UP000551758">
    <property type="component" value="Unassembled WGS sequence"/>
</dbReference>
<dbReference type="PROSITE" id="PS50835">
    <property type="entry name" value="IG_LIKE"/>
    <property type="match status" value="2"/>
</dbReference>
<keyword evidence="2" id="KW-1064">Adaptive immunity</keyword>
<comment type="caution">
    <text evidence="6">The sequence shown here is derived from an EMBL/GenBank/DDBJ whole genome shotgun (WGS) entry which is preliminary data.</text>
</comment>
<dbReference type="GO" id="GO:0005576">
    <property type="term" value="C:extracellular region"/>
    <property type="evidence" value="ECO:0007669"/>
    <property type="project" value="UniProtKB-ARBA"/>
</dbReference>
<evidence type="ECO:0000313" key="6">
    <source>
        <dbReference type="EMBL" id="KAF5916429.1"/>
    </source>
</evidence>
<dbReference type="Pfam" id="PF07686">
    <property type="entry name" value="V-set"/>
    <property type="match status" value="3"/>
</dbReference>
<dbReference type="InterPro" id="IPR036179">
    <property type="entry name" value="Ig-like_dom_sf"/>
</dbReference>
<keyword evidence="7" id="KW-1185">Reference proteome</keyword>
<keyword evidence="3" id="KW-1280">Immunoglobulin</keyword>
<accession>A0A7J7EKX7</accession>
<keyword evidence="1" id="KW-0391">Immunity</keyword>
<evidence type="ECO:0000256" key="4">
    <source>
        <dbReference type="SAM" id="MobiDB-lite"/>
    </source>
</evidence>
<dbReference type="InterPro" id="IPR013106">
    <property type="entry name" value="Ig_V-set"/>
</dbReference>
<evidence type="ECO:0000256" key="3">
    <source>
        <dbReference type="ARBA" id="ARBA00043265"/>
    </source>
</evidence>
<evidence type="ECO:0000256" key="1">
    <source>
        <dbReference type="ARBA" id="ARBA00022859"/>
    </source>
</evidence>
<dbReference type="SUPFAM" id="SSF48726">
    <property type="entry name" value="Immunoglobulin"/>
    <property type="match status" value="3"/>
</dbReference>
<dbReference type="GO" id="GO:0002250">
    <property type="term" value="P:adaptive immune response"/>
    <property type="evidence" value="ECO:0007669"/>
    <property type="project" value="UniProtKB-KW"/>
</dbReference>
<feature type="region of interest" description="Disordered" evidence="4">
    <location>
        <begin position="297"/>
        <end position="330"/>
    </location>
</feature>
<evidence type="ECO:0000256" key="2">
    <source>
        <dbReference type="ARBA" id="ARBA00023130"/>
    </source>
</evidence>
<dbReference type="InterPro" id="IPR007110">
    <property type="entry name" value="Ig-like_dom"/>
</dbReference>
<feature type="region of interest" description="Disordered" evidence="4">
    <location>
        <begin position="105"/>
        <end position="143"/>
    </location>
</feature>
<dbReference type="AlphaFoldDB" id="A0A7J7EKX7"/>
<evidence type="ECO:0000313" key="7">
    <source>
        <dbReference type="Proteomes" id="UP000551758"/>
    </source>
</evidence>
<evidence type="ECO:0000259" key="5">
    <source>
        <dbReference type="PROSITE" id="PS50835"/>
    </source>
</evidence>
<proteinExistence type="predicted"/>
<protein>
    <recommendedName>
        <fullName evidence="5">Ig-like domain-containing protein</fullName>
    </recommendedName>
</protein>
<sequence length="413" mass="46076">MVKPSQTLSLTFTVAEGSITSSYSWSWIRQHPGKGLEWMGYWSGSPSYNSTFQSHISITADMSKNKFSLQLSSATTEDTAIYYCARGTVITVQLKDIIRHTEIGAAQHHQGALRTTRGHSGPPEHRHQTQERSRTSISGDTSKNQFSLQLRSVTTEDTAVYYCARYTGFPLHSTSQQPPGAGLALFFVAPIFTFSLQEQLRELGISLVKFSQTLFLCCSVSRYSLISYGVSWTYQLPGKRMETVVMIKSSGSTNYDPTLKSQVSITRDISKNKVCLMLRGWRTEDTAMYYCGKHTVRGSQCEPRHKPPCRRGSGPPEGTQDHQGASGSSREGAPWWFHKILAWGLPAEHVGLVRPCHYFKRCCQKHMVTLKEHPEEETRASEGDSIHSCPLFTGVHSQVQLVQSGAEVRKPGA</sequence>
<dbReference type="InterPro" id="IPR013783">
    <property type="entry name" value="Ig-like_fold"/>
</dbReference>
<gene>
    <name evidence="6" type="ORF">HPG69_006833</name>
</gene>
<dbReference type="PANTHER" id="PTHR23266">
    <property type="entry name" value="IMMUNOGLOBULIN HEAVY CHAIN"/>
    <property type="match status" value="1"/>
</dbReference>
<feature type="domain" description="Ig-like" evidence="5">
    <location>
        <begin position="190"/>
        <end position="291"/>
    </location>
</feature>
<dbReference type="Gene3D" id="2.60.40.10">
    <property type="entry name" value="Immunoglobulins"/>
    <property type="match status" value="3"/>
</dbReference>
<feature type="compositionally biased region" description="Basic and acidic residues" evidence="4">
    <location>
        <begin position="122"/>
        <end position="134"/>
    </location>
</feature>
<name>A0A7J7EKX7_DICBM</name>
<dbReference type="InterPro" id="IPR050199">
    <property type="entry name" value="IgHV"/>
</dbReference>
<organism evidence="6 7">
    <name type="scientific">Diceros bicornis minor</name>
    <name type="common">South-central black rhinoceros</name>
    <dbReference type="NCBI Taxonomy" id="77932"/>
    <lineage>
        <taxon>Eukaryota</taxon>
        <taxon>Metazoa</taxon>
        <taxon>Chordata</taxon>
        <taxon>Craniata</taxon>
        <taxon>Vertebrata</taxon>
        <taxon>Euteleostomi</taxon>
        <taxon>Mammalia</taxon>
        <taxon>Eutheria</taxon>
        <taxon>Laurasiatheria</taxon>
        <taxon>Perissodactyla</taxon>
        <taxon>Rhinocerotidae</taxon>
        <taxon>Diceros</taxon>
    </lineage>
</organism>
<dbReference type="EMBL" id="JACDTQ010002713">
    <property type="protein sequence ID" value="KAF5916429.1"/>
    <property type="molecule type" value="Genomic_DNA"/>
</dbReference>